<accession>A0A448X6K5</accession>
<name>A0A448X6K5_9PLAT</name>
<evidence type="ECO:0000313" key="2">
    <source>
        <dbReference type="Proteomes" id="UP000784294"/>
    </source>
</evidence>
<keyword evidence="2" id="KW-1185">Reference proteome</keyword>
<gene>
    <name evidence="1" type="ORF">PXEA_LOCUS22724</name>
</gene>
<dbReference type="Proteomes" id="UP000784294">
    <property type="component" value="Unassembled WGS sequence"/>
</dbReference>
<proteinExistence type="predicted"/>
<dbReference type="AlphaFoldDB" id="A0A448X6K5"/>
<dbReference type="Gene3D" id="1.20.1270.60">
    <property type="entry name" value="Arfaptin homology (AH) domain/BAR domain"/>
    <property type="match status" value="1"/>
</dbReference>
<dbReference type="InterPro" id="IPR027267">
    <property type="entry name" value="AH/BAR_dom_sf"/>
</dbReference>
<organism evidence="1 2">
    <name type="scientific">Protopolystoma xenopodis</name>
    <dbReference type="NCBI Taxonomy" id="117903"/>
    <lineage>
        <taxon>Eukaryota</taxon>
        <taxon>Metazoa</taxon>
        <taxon>Spiralia</taxon>
        <taxon>Lophotrochozoa</taxon>
        <taxon>Platyhelminthes</taxon>
        <taxon>Monogenea</taxon>
        <taxon>Polyopisthocotylea</taxon>
        <taxon>Polystomatidea</taxon>
        <taxon>Polystomatidae</taxon>
        <taxon>Protopolystoma</taxon>
    </lineage>
</organism>
<sequence>MENFHLFASTCESLARELTNGGNETMKRQIKRNKEVAKQCETVPKLQNTLNQDRRMLVNLWRNYFAAYRAKVKAEEVCNKAKQDLSPACNEVVKYDTIAKNKSTTFRHMKKVYAQELKQFTTQQRQYFTHGLKEVLCEFELNDWAQVSAIRQLLQCTSDADSECLDKMKSLTEAARILIDEINPGRDSSHVVESFSSQSLHPLDLPFLDLDKCPSALLEGNSSSLACYLLAKNANLSSIKTSRVSETLEVGVGNNVVIGGVCKDDKSLLKSAFICGIGIRPLHINEMSSSQLSDRINVLIKLQQQLEAELSLRGNLQNCLQTNSKSRQKDGLDPKVGCLIRAIFSINNQITRLVQRFNEISKQHKFTDWSSNENADRLNQDAIDSVEDSPYIWSDSAFSPSSQESFGTS</sequence>
<protein>
    <recommendedName>
        <fullName evidence="3">F-BAR domain-containing protein</fullName>
    </recommendedName>
</protein>
<dbReference type="EMBL" id="CAAALY010101826">
    <property type="protein sequence ID" value="VEL29284.1"/>
    <property type="molecule type" value="Genomic_DNA"/>
</dbReference>
<evidence type="ECO:0000313" key="1">
    <source>
        <dbReference type="EMBL" id="VEL29284.1"/>
    </source>
</evidence>
<reference evidence="1" key="1">
    <citation type="submission" date="2018-11" db="EMBL/GenBank/DDBJ databases">
        <authorList>
            <consortium name="Pathogen Informatics"/>
        </authorList>
    </citation>
    <scope>NUCLEOTIDE SEQUENCE</scope>
</reference>
<evidence type="ECO:0008006" key="3">
    <source>
        <dbReference type="Google" id="ProtNLM"/>
    </source>
</evidence>
<dbReference type="SUPFAM" id="SSF103657">
    <property type="entry name" value="BAR/IMD domain-like"/>
    <property type="match status" value="1"/>
</dbReference>
<dbReference type="OrthoDB" id="8783038at2759"/>
<comment type="caution">
    <text evidence="1">The sequence shown here is derived from an EMBL/GenBank/DDBJ whole genome shotgun (WGS) entry which is preliminary data.</text>
</comment>